<evidence type="ECO:0000313" key="2">
    <source>
        <dbReference type="EMBL" id="KIL34919.1"/>
    </source>
</evidence>
<keyword evidence="1" id="KW-0472">Membrane</keyword>
<keyword evidence="3" id="KW-1185">Reference proteome</keyword>
<feature type="transmembrane region" description="Helical" evidence="1">
    <location>
        <begin position="6"/>
        <end position="26"/>
    </location>
</feature>
<evidence type="ECO:0000313" key="3">
    <source>
        <dbReference type="Proteomes" id="UP000054526"/>
    </source>
</evidence>
<organism evidence="2 3">
    <name type="scientific">Cohnella kolymensis</name>
    <dbReference type="NCBI Taxonomy" id="1590652"/>
    <lineage>
        <taxon>Bacteria</taxon>
        <taxon>Bacillati</taxon>
        <taxon>Bacillota</taxon>
        <taxon>Bacilli</taxon>
        <taxon>Bacillales</taxon>
        <taxon>Paenibacillaceae</taxon>
        <taxon>Cohnella</taxon>
    </lineage>
</organism>
<dbReference type="Proteomes" id="UP000054526">
    <property type="component" value="Unassembled WGS sequence"/>
</dbReference>
<dbReference type="EMBL" id="JXAL01000026">
    <property type="protein sequence ID" value="KIL34919.1"/>
    <property type="molecule type" value="Genomic_DNA"/>
</dbReference>
<sequence length="59" mass="6457">MDAMGKMWLSLIGIGLMVAAALIITFARTKTKGWLRRVLTLVAVVLLLYGFLCGFLSIV</sequence>
<accession>A0ABR5A1H9</accession>
<protein>
    <recommendedName>
        <fullName evidence="4">Signal transduction histidine kinase</fullName>
    </recommendedName>
</protein>
<gene>
    <name evidence="2" type="ORF">SD71_17745</name>
</gene>
<evidence type="ECO:0000256" key="1">
    <source>
        <dbReference type="SAM" id="Phobius"/>
    </source>
</evidence>
<feature type="transmembrane region" description="Helical" evidence="1">
    <location>
        <begin position="38"/>
        <end position="58"/>
    </location>
</feature>
<dbReference type="Pfam" id="PF10966">
    <property type="entry name" value="DUF2768"/>
    <property type="match status" value="1"/>
</dbReference>
<comment type="caution">
    <text evidence="2">The sequence shown here is derived from an EMBL/GenBank/DDBJ whole genome shotgun (WGS) entry which is preliminary data.</text>
</comment>
<keyword evidence="1" id="KW-1133">Transmembrane helix</keyword>
<dbReference type="InterPro" id="IPR020076">
    <property type="entry name" value="DUF2768"/>
</dbReference>
<proteinExistence type="predicted"/>
<reference evidence="2 3" key="1">
    <citation type="submission" date="2014-12" db="EMBL/GenBank/DDBJ databases">
        <title>Draft genome sequence of Cohnella kolymensis strain B-2846.</title>
        <authorList>
            <person name="Karlyshev A.V."/>
            <person name="Kudryashova E.B."/>
        </authorList>
    </citation>
    <scope>NUCLEOTIDE SEQUENCE [LARGE SCALE GENOMIC DNA]</scope>
    <source>
        <strain evidence="2 3">VKM B-2846</strain>
    </source>
</reference>
<keyword evidence="1" id="KW-0812">Transmembrane</keyword>
<evidence type="ECO:0008006" key="4">
    <source>
        <dbReference type="Google" id="ProtNLM"/>
    </source>
</evidence>
<name>A0ABR5A1H9_9BACL</name>